<evidence type="ECO:0000313" key="9">
    <source>
        <dbReference type="Proteomes" id="UP001245184"/>
    </source>
</evidence>
<feature type="transmembrane region" description="Helical" evidence="7">
    <location>
        <begin position="139"/>
        <end position="158"/>
    </location>
</feature>
<feature type="transmembrane region" description="Helical" evidence="7">
    <location>
        <begin position="91"/>
        <end position="118"/>
    </location>
</feature>
<evidence type="ECO:0000256" key="1">
    <source>
        <dbReference type="ARBA" id="ARBA00004533"/>
    </source>
</evidence>
<dbReference type="PANTHER" id="PTHR30462:SF3">
    <property type="entry name" value="INTERMEMBRANE TRANSPORT PROTEIN PQIA"/>
    <property type="match status" value="1"/>
</dbReference>
<feature type="transmembrane region" description="Helical" evidence="7">
    <location>
        <begin position="170"/>
        <end position="189"/>
    </location>
</feature>
<dbReference type="PANTHER" id="PTHR30462">
    <property type="entry name" value="INTERMEMBRANE TRANSPORT PROTEIN PQIB-RELATED"/>
    <property type="match status" value="1"/>
</dbReference>
<dbReference type="Proteomes" id="UP001245184">
    <property type="component" value="Unassembled WGS sequence"/>
</dbReference>
<evidence type="ECO:0000256" key="7">
    <source>
        <dbReference type="SAM" id="Phobius"/>
    </source>
</evidence>
<evidence type="ECO:0000256" key="2">
    <source>
        <dbReference type="ARBA" id="ARBA00022475"/>
    </source>
</evidence>
<keyword evidence="4 7" id="KW-0812">Transmembrane</keyword>
<reference evidence="8 9" key="1">
    <citation type="submission" date="2023-08" db="EMBL/GenBank/DDBJ databases">
        <title>Genome sequencing of plant associated microbes to promote plant fitness in Sorghum bicolor and Oryza sativa.</title>
        <authorList>
            <person name="Coleman-Derr D."/>
        </authorList>
    </citation>
    <scope>NUCLEOTIDE SEQUENCE [LARGE SCALE GENOMIC DNA]</scope>
    <source>
        <strain evidence="8 9">SLBN-33</strain>
    </source>
</reference>
<evidence type="ECO:0000256" key="3">
    <source>
        <dbReference type="ARBA" id="ARBA00022519"/>
    </source>
</evidence>
<keyword evidence="2" id="KW-1003">Cell membrane</keyword>
<gene>
    <name evidence="8" type="ORF">QF025_005076</name>
</gene>
<dbReference type="RefSeq" id="WP_006046781.1">
    <property type="nucleotide sequence ID" value="NZ_ATXV01000001.1"/>
</dbReference>
<keyword evidence="6 7" id="KW-0472">Membrane</keyword>
<feature type="transmembrane region" description="Helical" evidence="7">
    <location>
        <begin position="47"/>
        <end position="71"/>
    </location>
</feature>
<evidence type="ECO:0000256" key="6">
    <source>
        <dbReference type="ARBA" id="ARBA00023136"/>
    </source>
</evidence>
<protein>
    <submittedName>
        <fullName evidence="8">Paraquat-inducible protein A</fullName>
    </submittedName>
</protein>
<feature type="transmembrane region" description="Helical" evidence="7">
    <location>
        <begin position="386"/>
        <end position="406"/>
    </location>
</feature>
<dbReference type="Pfam" id="PF04403">
    <property type="entry name" value="PqiA"/>
    <property type="match status" value="2"/>
</dbReference>
<dbReference type="InterPro" id="IPR051800">
    <property type="entry name" value="PqiA-PqiB_transport"/>
</dbReference>
<keyword evidence="5 7" id="KW-1133">Transmembrane helix</keyword>
<evidence type="ECO:0000256" key="4">
    <source>
        <dbReference type="ARBA" id="ARBA00022692"/>
    </source>
</evidence>
<organism evidence="8 9">
    <name type="scientific">Paraburkholderia graminis</name>
    <dbReference type="NCBI Taxonomy" id="60548"/>
    <lineage>
        <taxon>Bacteria</taxon>
        <taxon>Pseudomonadati</taxon>
        <taxon>Pseudomonadota</taxon>
        <taxon>Betaproteobacteria</taxon>
        <taxon>Burkholderiales</taxon>
        <taxon>Burkholderiaceae</taxon>
        <taxon>Paraburkholderia</taxon>
    </lineage>
</organism>
<dbReference type="GO" id="GO:0005886">
    <property type="term" value="C:plasma membrane"/>
    <property type="evidence" value="ECO:0007669"/>
    <property type="project" value="UniProtKB-SubCell"/>
</dbReference>
<accession>A0ABD5CNC5</accession>
<proteinExistence type="predicted"/>
<name>A0ABD5CNC5_9BURK</name>
<sequence>MTRATLLACHECDLLQRDAGVPEGGVLRCRRCHGELYRNRADWLGRAFALSLGATVLLVIANSFPIVGLSVNGTLVNTTLIGSVRVLYRDGMWPIAGLVFATTILTPILHIATVLWLLVPLRLNRVPWAAGVVFRLSRLVQPWGMIEVLILGLLVALVKLSHIASVVPGIGLWSFGALTLTLAAVGAAFDPRSLWLHIGALEQGGSNASGERSVLRGWLSAAECGLVQCHDCGLLARAPAHAHELSCPRCGASVHRRKQDSLARTWAFLFAAMVLYVPANVLPVMYTSSLFGAAKDTIMSGVVYLWTSGSWLLALVVFIASIAVPMLKILAIAFLSLSIQFHSRWNPEQRARIYRVVELVGRWSMLDIYVITMLVALVQFKALATIQAGPAAVAFGAVVVLTMFAAMSLDPRLIWDEATQDHAGIRKHT</sequence>
<evidence type="ECO:0000256" key="5">
    <source>
        <dbReference type="ARBA" id="ARBA00022989"/>
    </source>
</evidence>
<dbReference type="AlphaFoldDB" id="A0ABD5CNC5"/>
<evidence type="ECO:0000313" key="8">
    <source>
        <dbReference type="EMBL" id="MDR6206356.1"/>
    </source>
</evidence>
<feature type="transmembrane region" description="Helical" evidence="7">
    <location>
        <begin position="311"/>
        <end position="339"/>
    </location>
</feature>
<comment type="subcellular location">
    <subcellularLocation>
        <location evidence="1">Cell inner membrane</location>
    </subcellularLocation>
</comment>
<dbReference type="EMBL" id="JAVIZN010000002">
    <property type="protein sequence ID" value="MDR6206356.1"/>
    <property type="molecule type" value="Genomic_DNA"/>
</dbReference>
<keyword evidence="3" id="KW-0997">Cell inner membrane</keyword>
<dbReference type="InterPro" id="IPR007498">
    <property type="entry name" value="PqiA-like"/>
</dbReference>
<feature type="transmembrane region" description="Helical" evidence="7">
    <location>
        <begin position="266"/>
        <end position="291"/>
    </location>
</feature>
<feature type="transmembrane region" description="Helical" evidence="7">
    <location>
        <begin position="360"/>
        <end position="380"/>
    </location>
</feature>
<comment type="caution">
    <text evidence="8">The sequence shown here is derived from an EMBL/GenBank/DDBJ whole genome shotgun (WGS) entry which is preliminary data.</text>
</comment>